<evidence type="ECO:0000313" key="1">
    <source>
        <dbReference type="EMBL" id="MBP1045830.1"/>
    </source>
</evidence>
<comment type="caution">
    <text evidence="1">The sequence shown here is derived from an EMBL/GenBank/DDBJ whole genome shotgun (WGS) entry which is preliminary data.</text>
</comment>
<gene>
    <name evidence="1" type="ORF">I6N96_06020</name>
</gene>
<dbReference type="PANTHER" id="PTHR40453">
    <property type="entry name" value="PROTEIN YOEF"/>
    <property type="match status" value="1"/>
</dbReference>
<dbReference type="PANTHER" id="PTHR40453:SF1">
    <property type="entry name" value="PROTEIN YOEF"/>
    <property type="match status" value="1"/>
</dbReference>
<accession>A0ABS4CHE0</accession>
<keyword evidence="2" id="KW-1185">Reference proteome</keyword>
<proteinExistence type="predicted"/>
<evidence type="ECO:0008006" key="3">
    <source>
        <dbReference type="Google" id="ProtNLM"/>
    </source>
</evidence>
<dbReference type="Proteomes" id="UP000673375">
    <property type="component" value="Unassembled WGS sequence"/>
</dbReference>
<organism evidence="1 2">
    <name type="scientific">Enterococcus larvae</name>
    <dbReference type="NCBI Taxonomy" id="2794352"/>
    <lineage>
        <taxon>Bacteria</taxon>
        <taxon>Bacillati</taxon>
        <taxon>Bacillota</taxon>
        <taxon>Bacilli</taxon>
        <taxon>Lactobacillales</taxon>
        <taxon>Enterococcaceae</taxon>
        <taxon>Enterococcus</taxon>
    </lineage>
</organism>
<dbReference type="InterPro" id="IPR012381">
    <property type="entry name" value="EutP_PduV"/>
</dbReference>
<dbReference type="RefSeq" id="WP_209556610.1">
    <property type="nucleotide sequence ID" value="NZ_JAEDXU010000002.1"/>
</dbReference>
<reference evidence="1 2" key="1">
    <citation type="submission" date="2020-12" db="EMBL/GenBank/DDBJ databases">
        <title>Vagococcus allomyrinae sp. nov. and Enterococcus lavae sp. nov., isolated from the larvae of Allomyrina dichotoma.</title>
        <authorList>
            <person name="Lee S.D."/>
        </authorList>
    </citation>
    <scope>NUCLEOTIDE SEQUENCE [LARGE SCALE GENOMIC DNA]</scope>
    <source>
        <strain evidence="1 2">BWM-S5</strain>
    </source>
</reference>
<sequence>MIIGARNSGKSSAANWLNGVEEPLKKRQDAIYGKYTIDVPAQYLENASMYRYILTLAQTAVCVLFLESNQVRETIYPPNFAASFNCSVKGIITKVTGTKPSDSAVSSLLATGVKTPIGMSSFASKEAAVLREELLQLLS</sequence>
<dbReference type="Pfam" id="PF10662">
    <property type="entry name" value="PduV-EutP"/>
    <property type="match status" value="1"/>
</dbReference>
<evidence type="ECO:0000313" key="2">
    <source>
        <dbReference type="Proteomes" id="UP000673375"/>
    </source>
</evidence>
<protein>
    <recommendedName>
        <fullName evidence="3">Ethanolamine utilization protein EutP</fullName>
    </recommendedName>
</protein>
<dbReference type="EMBL" id="JAEDXU010000002">
    <property type="protein sequence ID" value="MBP1045830.1"/>
    <property type="molecule type" value="Genomic_DNA"/>
</dbReference>
<name>A0ABS4CHE0_9ENTE</name>